<accession>A0A974S951</accession>
<evidence type="ECO:0008006" key="4">
    <source>
        <dbReference type="Google" id="ProtNLM"/>
    </source>
</evidence>
<gene>
    <name evidence="3" type="ORF">JKL49_00870</name>
</gene>
<dbReference type="AlphaFoldDB" id="A0A974S951"/>
<feature type="transmembrane region" description="Helical" evidence="2">
    <location>
        <begin position="38"/>
        <end position="60"/>
    </location>
</feature>
<evidence type="ECO:0000256" key="1">
    <source>
        <dbReference type="SAM" id="MobiDB-lite"/>
    </source>
</evidence>
<organism evidence="3">
    <name type="scientific">Phenylobacterium glaciei</name>
    <dbReference type="NCBI Taxonomy" id="2803784"/>
    <lineage>
        <taxon>Bacteria</taxon>
        <taxon>Pseudomonadati</taxon>
        <taxon>Pseudomonadota</taxon>
        <taxon>Alphaproteobacteria</taxon>
        <taxon>Caulobacterales</taxon>
        <taxon>Caulobacteraceae</taxon>
        <taxon>Phenylobacterium</taxon>
    </lineage>
</organism>
<feature type="region of interest" description="Disordered" evidence="1">
    <location>
        <begin position="73"/>
        <end position="100"/>
    </location>
</feature>
<evidence type="ECO:0000313" key="3">
    <source>
        <dbReference type="EMBL" id="QQZ50313.1"/>
    </source>
</evidence>
<sequence length="100" mass="10307">MPQSVIGNLRAILGIETGQFESGLKSAQGKLGGFGKGAALSLAGVAVAAAAATTAISVAVRASSTRSMKWARWPRRSASASRPCRNCSTPPNSRTCRWSS</sequence>
<proteinExistence type="predicted"/>
<keyword evidence="2" id="KW-1133">Transmembrane helix</keyword>
<protein>
    <recommendedName>
        <fullName evidence="4">Phage tail tape measure protein</fullName>
    </recommendedName>
</protein>
<evidence type="ECO:0000256" key="2">
    <source>
        <dbReference type="SAM" id="Phobius"/>
    </source>
</evidence>
<keyword evidence="2" id="KW-0472">Membrane</keyword>
<reference evidence="3" key="1">
    <citation type="submission" date="2021-01" db="EMBL/GenBank/DDBJ databases">
        <title>Genome sequence of Phenylobacterium sp. 20VBR1 isolated from a valley glaceir, Ny-Alesund, Svalbard.</title>
        <authorList>
            <person name="Thomas F.A."/>
            <person name="Krishnan K.P."/>
            <person name="Sinha R.K."/>
        </authorList>
    </citation>
    <scope>NUCLEOTIDE SEQUENCE</scope>
    <source>
        <strain evidence="3">20VBR1</strain>
    </source>
</reference>
<name>A0A974S951_9CAUL</name>
<dbReference type="EMBL" id="CP068570">
    <property type="protein sequence ID" value="QQZ50313.1"/>
    <property type="molecule type" value="Genomic_DNA"/>
</dbReference>
<keyword evidence="2" id="KW-0812">Transmembrane</keyword>
<feature type="compositionally biased region" description="Polar residues" evidence="1">
    <location>
        <begin position="86"/>
        <end position="100"/>
    </location>
</feature>
<feature type="compositionally biased region" description="Low complexity" evidence="1">
    <location>
        <begin position="73"/>
        <end position="83"/>
    </location>
</feature>